<dbReference type="OrthoDB" id="9759819at2"/>
<dbReference type="InterPro" id="IPR027417">
    <property type="entry name" value="P-loop_NTPase"/>
</dbReference>
<feature type="domain" description="Helicase ATP-binding" evidence="3">
    <location>
        <begin position="25"/>
        <end position="207"/>
    </location>
</feature>
<feature type="transmembrane region" description="Helical" evidence="2">
    <location>
        <begin position="693"/>
        <end position="712"/>
    </location>
</feature>
<keyword evidence="2" id="KW-0472">Membrane</keyword>
<reference evidence="4 5" key="1">
    <citation type="submission" date="2019-08" db="EMBL/GenBank/DDBJ databases">
        <title>Flavobacterium alkalisoli sp. nov., isolated from rhizosphere soil of Suaeda salsa.</title>
        <authorList>
            <person name="Sun J.-Q."/>
            <person name="Xu L."/>
        </authorList>
    </citation>
    <scope>NUCLEOTIDE SEQUENCE [LARGE SCALE GENOMIC DNA]</scope>
    <source>
        <strain evidence="4 5">XS-5</strain>
    </source>
</reference>
<dbReference type="CDD" id="cd18785">
    <property type="entry name" value="SF2_C"/>
    <property type="match status" value="1"/>
</dbReference>
<dbReference type="EMBL" id="CP042831">
    <property type="protein sequence ID" value="QEE48307.1"/>
    <property type="molecule type" value="Genomic_DNA"/>
</dbReference>
<evidence type="ECO:0000313" key="5">
    <source>
        <dbReference type="Proteomes" id="UP000321222"/>
    </source>
</evidence>
<dbReference type="RefSeq" id="WP_147581802.1">
    <property type="nucleotide sequence ID" value="NZ_CP042831.1"/>
</dbReference>
<dbReference type="InterPro" id="IPR006935">
    <property type="entry name" value="Helicase/UvrB_N"/>
</dbReference>
<dbReference type="AlphaFoldDB" id="A0A5B9FUB3"/>
<dbReference type="GO" id="GO:0003677">
    <property type="term" value="F:DNA binding"/>
    <property type="evidence" value="ECO:0007669"/>
    <property type="project" value="InterPro"/>
</dbReference>
<keyword evidence="4" id="KW-0067">ATP-binding</keyword>
<dbReference type="Proteomes" id="UP000321222">
    <property type="component" value="Chromosome"/>
</dbReference>
<evidence type="ECO:0000256" key="1">
    <source>
        <dbReference type="SAM" id="Coils"/>
    </source>
</evidence>
<keyword evidence="5" id="KW-1185">Reference proteome</keyword>
<dbReference type="GO" id="GO:0005829">
    <property type="term" value="C:cytosol"/>
    <property type="evidence" value="ECO:0007669"/>
    <property type="project" value="TreeGrafter"/>
</dbReference>
<keyword evidence="1" id="KW-0175">Coiled coil</keyword>
<gene>
    <name evidence="4" type="ORF">FUA48_01555</name>
</gene>
<accession>A0A5B9FUB3</accession>
<proteinExistence type="predicted"/>
<organism evidence="4 5">
    <name type="scientific">Flavobacterium alkalisoli</name>
    <dbReference type="NCBI Taxonomy" id="2602769"/>
    <lineage>
        <taxon>Bacteria</taxon>
        <taxon>Pseudomonadati</taxon>
        <taxon>Bacteroidota</taxon>
        <taxon>Flavobacteriia</taxon>
        <taxon>Flavobacteriales</taxon>
        <taxon>Flavobacteriaceae</taxon>
        <taxon>Flavobacterium</taxon>
    </lineage>
</organism>
<dbReference type="Pfam" id="PF04851">
    <property type="entry name" value="ResIII"/>
    <property type="match status" value="1"/>
</dbReference>
<keyword evidence="2" id="KW-0812">Transmembrane</keyword>
<dbReference type="SUPFAM" id="SSF52540">
    <property type="entry name" value="P-loop containing nucleoside triphosphate hydrolases"/>
    <property type="match status" value="1"/>
</dbReference>
<dbReference type="GO" id="GO:0016787">
    <property type="term" value="F:hydrolase activity"/>
    <property type="evidence" value="ECO:0007669"/>
    <property type="project" value="InterPro"/>
</dbReference>
<protein>
    <submittedName>
        <fullName evidence="4">DEAD/DEAH box helicase</fullName>
    </submittedName>
</protein>
<evidence type="ECO:0000259" key="3">
    <source>
        <dbReference type="PROSITE" id="PS51192"/>
    </source>
</evidence>
<keyword evidence="4" id="KW-0378">Hydrolase</keyword>
<dbReference type="SMART" id="SM00487">
    <property type="entry name" value="DEXDc"/>
    <property type="match status" value="1"/>
</dbReference>
<evidence type="ECO:0000256" key="2">
    <source>
        <dbReference type="SAM" id="Phobius"/>
    </source>
</evidence>
<dbReference type="GO" id="GO:0004386">
    <property type="term" value="F:helicase activity"/>
    <property type="evidence" value="ECO:0007669"/>
    <property type="project" value="UniProtKB-KW"/>
</dbReference>
<feature type="transmembrane region" description="Helical" evidence="2">
    <location>
        <begin position="724"/>
        <end position="743"/>
    </location>
</feature>
<keyword evidence="4" id="KW-0547">Nucleotide-binding</keyword>
<name>A0A5B9FUB3_9FLAO</name>
<keyword evidence="4" id="KW-0347">Helicase</keyword>
<evidence type="ECO:0000313" key="4">
    <source>
        <dbReference type="EMBL" id="QEE48307.1"/>
    </source>
</evidence>
<dbReference type="InterPro" id="IPR014001">
    <property type="entry name" value="Helicase_ATP-bd"/>
</dbReference>
<sequence length="912" mass="105675">MNTFPENIKFKYSWRKYQERVLHELEDHLYNRHLHVIAPPGSGKTILGLEVMKRLNQPTLVLAPTIAIRNQWIQRFCELFLDTDTIPDWISRDIKNPKFLTISTYQGMHAACNNRQEKEEDYNEEEEETYKEEKSTNENLTKIVNGLKTQNVKTIVIDEAHHLKNEWWDTLTKIKKQLDPVIVALTATPPYDVSPGEWHRYTELNGPVDTEITVPELVKENDLCPHQDYVYFTLPSESEKESIDKFRDKVKLVTDKINTDTVFIAALESHPVYSNPFENLEWIYDNFQEYINILVFLNSIGKEIPLQHFEVIGDEKGRIPKMDKERLEALLDFYLFKEKVYFEELKEHKESLANMLRHYGMMERKSIKFELNRKISANLTSSISKLDGIKKITDLEFSNLKDDLRLVILCDFIRKDFYTTASVNNKELDKVGVMPTFEKLRRGNPHNLKIGVLTGSLIIIPKTAYSSFKEKIEKYNIRNISCSAVPFDDNYLLVTPNEQLKHDIVTIITQVFEEGEIQALVGTKSLLGEGWDAPCINALILASFVGSFVLSNQMRGRAIRAQRGNNQKTGNIWHLVCIDPTDILGGTDLEMLRRRFKGFVGVSFKDDEGIENGIARLDIPKNLHRPKVIENKNEEMFSNALKRDLLRKRWEDAIKKGFSLVEEIKIPFLVPEEHKESKKTYPELKDLYFNKTIGYFIAQITFGIMTYGSYALQGLAKGIRYIKSWQELFIAISVFGGVGFLAYGRQAYKAFRMYVTYRDITEDIKQIARALFETLVHAGHIHTPRYKISLIADVGRKGDIYCYLQGGTSFEKSIFIESLMEIVAPVDSPRYIIIRKSKKNFLIQRDYHAVPDIIGRNKKTAEHFASLWEKFVGDCELIYTRTPVGRRILLKSRLKSLSAQLDPQPERGNKWR</sequence>
<dbReference type="Gene3D" id="3.40.50.300">
    <property type="entry name" value="P-loop containing nucleotide triphosphate hydrolases"/>
    <property type="match status" value="2"/>
</dbReference>
<dbReference type="PROSITE" id="PS51192">
    <property type="entry name" value="HELICASE_ATP_BIND_1"/>
    <property type="match status" value="1"/>
</dbReference>
<keyword evidence="2" id="KW-1133">Transmembrane helix</keyword>
<dbReference type="KEGG" id="fak:FUA48_01555"/>
<dbReference type="InterPro" id="IPR050742">
    <property type="entry name" value="Helicase_Restrict-Modif_Enz"/>
</dbReference>
<feature type="coiled-coil region" evidence="1">
    <location>
        <begin position="108"/>
        <end position="143"/>
    </location>
</feature>
<dbReference type="PANTHER" id="PTHR47396:SF1">
    <property type="entry name" value="ATP-DEPENDENT HELICASE IRC3-RELATED"/>
    <property type="match status" value="1"/>
</dbReference>
<dbReference type="GO" id="GO:0005524">
    <property type="term" value="F:ATP binding"/>
    <property type="evidence" value="ECO:0007669"/>
    <property type="project" value="InterPro"/>
</dbReference>
<dbReference type="PANTHER" id="PTHR47396">
    <property type="entry name" value="TYPE I RESTRICTION ENZYME ECOKI R PROTEIN"/>
    <property type="match status" value="1"/>
</dbReference>
<feature type="transmembrane region" description="Helical" evidence="2">
    <location>
        <begin position="531"/>
        <end position="550"/>
    </location>
</feature>